<protein>
    <recommendedName>
        <fullName evidence="1">MAM domain-containing protein</fullName>
    </recommendedName>
</protein>
<evidence type="ECO:0000313" key="3">
    <source>
        <dbReference type="Proteomes" id="UP000694680"/>
    </source>
</evidence>
<dbReference type="InterPro" id="IPR051560">
    <property type="entry name" value="MAM_domain-containing"/>
</dbReference>
<sequence>MSTGVLTSCDFNKDSEPFCNFTQDTTDNNDWIRQQGPTPTPECDNMSNGQKIRLLSTTLSTSASQICVQFHYFMYGSDNTNVLRVLSKTGGEELEVWKKTGIQSPSWLKASITIILQGTNQNIFPIKTFLINSKTEK</sequence>
<dbReference type="PROSITE" id="PS50060">
    <property type="entry name" value="MAM_2"/>
    <property type="match status" value="1"/>
</dbReference>
<dbReference type="Proteomes" id="UP000694680">
    <property type="component" value="Chromosome 18"/>
</dbReference>
<dbReference type="Gene3D" id="2.60.120.200">
    <property type="match status" value="1"/>
</dbReference>
<evidence type="ECO:0000259" key="1">
    <source>
        <dbReference type="PROSITE" id="PS50060"/>
    </source>
</evidence>
<dbReference type="SUPFAM" id="SSF49899">
    <property type="entry name" value="Concanavalin A-like lectins/glucanases"/>
    <property type="match status" value="1"/>
</dbReference>
<dbReference type="InterPro" id="IPR000998">
    <property type="entry name" value="MAM_dom"/>
</dbReference>
<proteinExistence type="predicted"/>
<dbReference type="AlphaFoldDB" id="A0A8C5DZ75"/>
<name>A0A8C5DZ75_GOUWI</name>
<organism evidence="2 3">
    <name type="scientific">Gouania willdenowi</name>
    <name type="common">Blunt-snouted clingfish</name>
    <name type="synonym">Lepadogaster willdenowi</name>
    <dbReference type="NCBI Taxonomy" id="441366"/>
    <lineage>
        <taxon>Eukaryota</taxon>
        <taxon>Metazoa</taxon>
        <taxon>Chordata</taxon>
        <taxon>Craniata</taxon>
        <taxon>Vertebrata</taxon>
        <taxon>Euteleostomi</taxon>
        <taxon>Actinopterygii</taxon>
        <taxon>Neopterygii</taxon>
        <taxon>Teleostei</taxon>
        <taxon>Neoteleostei</taxon>
        <taxon>Acanthomorphata</taxon>
        <taxon>Ovalentaria</taxon>
        <taxon>Blenniimorphae</taxon>
        <taxon>Blenniiformes</taxon>
        <taxon>Gobiesocoidei</taxon>
        <taxon>Gobiesocidae</taxon>
        <taxon>Gobiesocinae</taxon>
        <taxon>Gouania</taxon>
    </lineage>
</organism>
<dbReference type="PANTHER" id="PTHR23282">
    <property type="entry name" value="APICAL ENDOSOMAL GLYCOPROTEIN PRECURSOR"/>
    <property type="match status" value="1"/>
</dbReference>
<reference evidence="2" key="2">
    <citation type="submission" date="2025-08" db="UniProtKB">
        <authorList>
            <consortium name="Ensembl"/>
        </authorList>
    </citation>
    <scope>IDENTIFICATION</scope>
</reference>
<evidence type="ECO:0000313" key="2">
    <source>
        <dbReference type="Ensembl" id="ENSGWIP00000013802.1"/>
    </source>
</evidence>
<dbReference type="PANTHER" id="PTHR23282:SF142">
    <property type="entry name" value="MAM DOMAIN-CONTAINING PROTEIN"/>
    <property type="match status" value="1"/>
</dbReference>
<reference evidence="2" key="1">
    <citation type="submission" date="2020-06" db="EMBL/GenBank/DDBJ databases">
        <authorList>
            <consortium name="Wellcome Sanger Institute Data Sharing"/>
        </authorList>
    </citation>
    <scope>NUCLEOTIDE SEQUENCE [LARGE SCALE GENOMIC DNA]</scope>
</reference>
<dbReference type="Ensembl" id="ENSGWIT00000015295.1">
    <property type="protein sequence ID" value="ENSGWIP00000013802.1"/>
    <property type="gene ID" value="ENSGWIG00000007835.1"/>
</dbReference>
<accession>A0A8C5DZ75</accession>
<reference evidence="2" key="3">
    <citation type="submission" date="2025-09" db="UniProtKB">
        <authorList>
            <consortium name="Ensembl"/>
        </authorList>
    </citation>
    <scope>IDENTIFICATION</scope>
</reference>
<keyword evidence="3" id="KW-1185">Reference proteome</keyword>
<dbReference type="CDD" id="cd06263">
    <property type="entry name" value="MAM"/>
    <property type="match status" value="1"/>
</dbReference>
<feature type="domain" description="MAM" evidence="1">
    <location>
        <begin position="7"/>
        <end position="124"/>
    </location>
</feature>
<dbReference type="SMART" id="SM00137">
    <property type="entry name" value="MAM"/>
    <property type="match status" value="1"/>
</dbReference>
<dbReference type="GO" id="GO:0016020">
    <property type="term" value="C:membrane"/>
    <property type="evidence" value="ECO:0007669"/>
    <property type="project" value="InterPro"/>
</dbReference>
<dbReference type="InterPro" id="IPR013320">
    <property type="entry name" value="ConA-like_dom_sf"/>
</dbReference>
<dbReference type="Pfam" id="PF00629">
    <property type="entry name" value="MAM"/>
    <property type="match status" value="1"/>
</dbReference>